<gene>
    <name evidence="4" type="ORF">GCM10010082_00730</name>
</gene>
<dbReference type="Proteomes" id="UP000604243">
    <property type="component" value="Unassembled WGS sequence"/>
</dbReference>
<comment type="cofactor">
    <cofactor evidence="1">
        <name>Mg(2+)</name>
        <dbReference type="ChEBI" id="CHEBI:18420"/>
    </cofactor>
</comment>
<dbReference type="EMBL" id="BMZM01000001">
    <property type="protein sequence ID" value="GHC14486.1"/>
    <property type="molecule type" value="Genomic_DNA"/>
</dbReference>
<dbReference type="GO" id="GO:0016787">
    <property type="term" value="F:hydrolase activity"/>
    <property type="evidence" value="ECO:0007669"/>
    <property type="project" value="UniProtKB-KW"/>
</dbReference>
<keyword evidence="5" id="KW-1185">Reference proteome</keyword>
<dbReference type="InterPro" id="IPR020084">
    <property type="entry name" value="NUDIX_hydrolase_CS"/>
</dbReference>
<name>A0ABQ3F8Z4_9GAMM</name>
<dbReference type="InterPro" id="IPR000086">
    <property type="entry name" value="NUDIX_hydrolase_dom"/>
</dbReference>
<proteinExistence type="predicted"/>
<protein>
    <submittedName>
        <fullName evidence="4">NUDIX hydrolase</fullName>
    </submittedName>
</protein>
<feature type="domain" description="Nudix hydrolase" evidence="3">
    <location>
        <begin position="6"/>
        <end position="133"/>
    </location>
</feature>
<evidence type="ECO:0000313" key="4">
    <source>
        <dbReference type="EMBL" id="GHC14486.1"/>
    </source>
</evidence>
<dbReference type="PROSITE" id="PS00893">
    <property type="entry name" value="NUDIX_BOX"/>
    <property type="match status" value="1"/>
</dbReference>
<reference evidence="5" key="1">
    <citation type="journal article" date="2019" name="Int. J. Syst. Evol. Microbiol.">
        <title>The Global Catalogue of Microorganisms (GCM) 10K type strain sequencing project: providing services to taxonomists for standard genome sequencing and annotation.</title>
        <authorList>
            <consortium name="The Broad Institute Genomics Platform"/>
            <consortium name="The Broad Institute Genome Sequencing Center for Infectious Disease"/>
            <person name="Wu L."/>
            <person name="Ma J."/>
        </authorList>
    </citation>
    <scope>NUCLEOTIDE SEQUENCE [LARGE SCALE GENOMIC DNA]</scope>
    <source>
        <strain evidence="5">KCTC 42082</strain>
    </source>
</reference>
<dbReference type="InterPro" id="IPR015797">
    <property type="entry name" value="NUDIX_hydrolase-like_dom_sf"/>
</dbReference>
<dbReference type="SUPFAM" id="SSF55811">
    <property type="entry name" value="Nudix"/>
    <property type="match status" value="1"/>
</dbReference>
<comment type="caution">
    <text evidence="4">The sequence shown here is derived from an EMBL/GenBank/DDBJ whole genome shotgun (WGS) entry which is preliminary data.</text>
</comment>
<keyword evidence="2 4" id="KW-0378">Hydrolase</keyword>
<evidence type="ECO:0000256" key="2">
    <source>
        <dbReference type="ARBA" id="ARBA00022801"/>
    </source>
</evidence>
<accession>A0ABQ3F8Z4</accession>
<organism evidence="4 5">
    <name type="scientific">Kushneria pakistanensis</name>
    <dbReference type="NCBI Taxonomy" id="1508770"/>
    <lineage>
        <taxon>Bacteria</taxon>
        <taxon>Pseudomonadati</taxon>
        <taxon>Pseudomonadota</taxon>
        <taxon>Gammaproteobacteria</taxon>
        <taxon>Oceanospirillales</taxon>
        <taxon>Halomonadaceae</taxon>
        <taxon>Kushneria</taxon>
    </lineage>
</organism>
<dbReference type="Gene3D" id="3.90.79.10">
    <property type="entry name" value="Nucleoside Triphosphate Pyrophosphohydrolase"/>
    <property type="match status" value="1"/>
</dbReference>
<evidence type="ECO:0000259" key="3">
    <source>
        <dbReference type="PROSITE" id="PS51462"/>
    </source>
</evidence>
<evidence type="ECO:0000256" key="1">
    <source>
        <dbReference type="ARBA" id="ARBA00001946"/>
    </source>
</evidence>
<dbReference type="PANTHER" id="PTHR10885">
    <property type="entry name" value="ISOPENTENYL-DIPHOSPHATE DELTA-ISOMERASE"/>
    <property type="match status" value="1"/>
</dbReference>
<dbReference type="PANTHER" id="PTHR10885:SF0">
    <property type="entry name" value="ISOPENTENYL-DIPHOSPHATE DELTA-ISOMERASE"/>
    <property type="match status" value="1"/>
</dbReference>
<dbReference type="Pfam" id="PF00293">
    <property type="entry name" value="NUDIX"/>
    <property type="match status" value="1"/>
</dbReference>
<sequence length="143" mass="16220">MRRLQMWHRAVYIFVLDQHDRLCVQQRTPWKDIFPDYRDLCAGGVVDAGETMACAARRELQEELGLSLALTPCLTLHFEDGMNAFGSVFLARYRGEPMTLQASEVSSVEWLTLDEALALEDATPDSYQALKTLADKNLMPRPV</sequence>
<evidence type="ECO:0000313" key="5">
    <source>
        <dbReference type="Proteomes" id="UP000604243"/>
    </source>
</evidence>
<dbReference type="PROSITE" id="PS51462">
    <property type="entry name" value="NUDIX"/>
    <property type="match status" value="1"/>
</dbReference>